<dbReference type="SMART" id="SM00382">
    <property type="entry name" value="AAA"/>
    <property type="match status" value="1"/>
</dbReference>
<evidence type="ECO:0000256" key="1">
    <source>
        <dbReference type="ARBA" id="ARBA00005417"/>
    </source>
</evidence>
<protein>
    <submittedName>
        <fullName evidence="6">ABC transporter ATP-binding protein</fullName>
    </submittedName>
</protein>
<gene>
    <name evidence="6" type="ORF">ACFQ03_10965</name>
</gene>
<comment type="caution">
    <text evidence="6">The sequence shown here is derived from an EMBL/GenBank/DDBJ whole genome shotgun (WGS) entry which is preliminary data.</text>
</comment>
<keyword evidence="4 6" id="KW-0067">ATP-binding</keyword>
<dbReference type="PROSITE" id="PS50893">
    <property type="entry name" value="ABC_TRANSPORTER_2"/>
    <property type="match status" value="1"/>
</dbReference>
<dbReference type="Proteomes" id="UP001597120">
    <property type="component" value="Unassembled WGS sequence"/>
</dbReference>
<dbReference type="InterPro" id="IPR003439">
    <property type="entry name" value="ABC_transporter-like_ATP-bd"/>
</dbReference>
<organism evidence="6 7">
    <name type="scientific">Paenibacillus residui</name>
    <dbReference type="NCBI Taxonomy" id="629724"/>
    <lineage>
        <taxon>Bacteria</taxon>
        <taxon>Bacillati</taxon>
        <taxon>Bacillota</taxon>
        <taxon>Bacilli</taxon>
        <taxon>Bacillales</taxon>
        <taxon>Paenibacillaceae</taxon>
        <taxon>Paenibacillus</taxon>
    </lineage>
</organism>
<evidence type="ECO:0000313" key="7">
    <source>
        <dbReference type="Proteomes" id="UP001597120"/>
    </source>
</evidence>
<evidence type="ECO:0000313" key="6">
    <source>
        <dbReference type="EMBL" id="MFD0869672.1"/>
    </source>
</evidence>
<dbReference type="RefSeq" id="WP_225312775.1">
    <property type="nucleotide sequence ID" value="NZ_JBHTIU010000034.1"/>
</dbReference>
<accession>A0ABW3DAY0</accession>
<dbReference type="Pfam" id="PF00005">
    <property type="entry name" value="ABC_tran"/>
    <property type="match status" value="1"/>
</dbReference>
<evidence type="ECO:0000256" key="3">
    <source>
        <dbReference type="ARBA" id="ARBA00022741"/>
    </source>
</evidence>
<evidence type="ECO:0000256" key="2">
    <source>
        <dbReference type="ARBA" id="ARBA00022448"/>
    </source>
</evidence>
<sequence>MKMDADQRPMPNNERQPILDIHNVSKKLGSRQIIRNLNLQVYPGEVVGLLGPNGAGKTTLVRMIVGLISTTSGRIAIAGHDISREKVKALRYVGAIVENPEMYKFLSGYDNLLHYSRMAPGADKYRIGYLSKLVGLESRIRDKVKTYSLGMRQRLGIAQALLHRPSLLLLDEPTNGLDPAGIRELRDYLKKLAHEENVAVVVSSHLLSEMELMCDRVAIIQDGAIRDVPTIVHSVAVGTTEQVTVMFNIDRPDLAKNTIKAGYADMKVEDDPAGIRVTSEIGQIPSLNECLVVAGVKVYEIRILAKNLEDKFLEITSTGNTLREKIGEGNRK</sequence>
<evidence type="ECO:0000259" key="5">
    <source>
        <dbReference type="PROSITE" id="PS50893"/>
    </source>
</evidence>
<evidence type="ECO:0000256" key="4">
    <source>
        <dbReference type="ARBA" id="ARBA00022840"/>
    </source>
</evidence>
<keyword evidence="3" id="KW-0547">Nucleotide-binding</keyword>
<dbReference type="InterPro" id="IPR017871">
    <property type="entry name" value="ABC_transporter-like_CS"/>
</dbReference>
<dbReference type="PROSITE" id="PS00211">
    <property type="entry name" value="ABC_TRANSPORTER_1"/>
    <property type="match status" value="1"/>
</dbReference>
<proteinExistence type="inferred from homology"/>
<dbReference type="SUPFAM" id="SSF52540">
    <property type="entry name" value="P-loop containing nucleoside triphosphate hydrolases"/>
    <property type="match status" value="1"/>
</dbReference>
<dbReference type="EMBL" id="JBHTIU010000034">
    <property type="protein sequence ID" value="MFD0869672.1"/>
    <property type="molecule type" value="Genomic_DNA"/>
</dbReference>
<keyword evidence="2" id="KW-0813">Transport</keyword>
<keyword evidence="7" id="KW-1185">Reference proteome</keyword>
<dbReference type="Gene3D" id="3.40.50.300">
    <property type="entry name" value="P-loop containing nucleotide triphosphate hydrolases"/>
    <property type="match status" value="1"/>
</dbReference>
<reference evidence="7" key="1">
    <citation type="journal article" date="2019" name="Int. J. Syst. Evol. Microbiol.">
        <title>The Global Catalogue of Microorganisms (GCM) 10K type strain sequencing project: providing services to taxonomists for standard genome sequencing and annotation.</title>
        <authorList>
            <consortium name="The Broad Institute Genomics Platform"/>
            <consortium name="The Broad Institute Genome Sequencing Center for Infectious Disease"/>
            <person name="Wu L."/>
            <person name="Ma J."/>
        </authorList>
    </citation>
    <scope>NUCLEOTIDE SEQUENCE [LARGE SCALE GENOMIC DNA]</scope>
    <source>
        <strain evidence="7">CCUG 57263</strain>
    </source>
</reference>
<dbReference type="InterPro" id="IPR027417">
    <property type="entry name" value="P-loop_NTPase"/>
</dbReference>
<dbReference type="GO" id="GO:0005524">
    <property type="term" value="F:ATP binding"/>
    <property type="evidence" value="ECO:0007669"/>
    <property type="project" value="UniProtKB-KW"/>
</dbReference>
<name>A0ABW3DAY0_9BACL</name>
<feature type="domain" description="ABC transporter" evidence="5">
    <location>
        <begin position="19"/>
        <end position="247"/>
    </location>
</feature>
<dbReference type="PANTHER" id="PTHR43335:SF4">
    <property type="entry name" value="ABC TRANSPORTER, ATP-BINDING PROTEIN"/>
    <property type="match status" value="1"/>
</dbReference>
<comment type="similarity">
    <text evidence="1">Belongs to the ABC transporter superfamily.</text>
</comment>
<dbReference type="PANTHER" id="PTHR43335">
    <property type="entry name" value="ABC TRANSPORTER, ATP-BINDING PROTEIN"/>
    <property type="match status" value="1"/>
</dbReference>
<dbReference type="InterPro" id="IPR003593">
    <property type="entry name" value="AAA+_ATPase"/>
</dbReference>